<accession>U5BYU5</accession>
<dbReference type="Proteomes" id="UP000016843">
    <property type="component" value="Unassembled WGS sequence"/>
</dbReference>
<proteinExistence type="predicted"/>
<evidence type="ECO:0000313" key="2">
    <source>
        <dbReference type="Proteomes" id="UP000016843"/>
    </source>
</evidence>
<dbReference type="AlphaFoldDB" id="U5BYU5"/>
<comment type="caution">
    <text evidence="1">The sequence shown here is derived from an EMBL/GenBank/DDBJ whole genome shotgun (WGS) entry which is preliminary data.</text>
</comment>
<name>U5BYU5_9BACT</name>
<sequence>MQKGQHYYPSQSEWQLGVFSKILGGIEKTVGIELILYHAFK</sequence>
<protein>
    <submittedName>
        <fullName evidence="1">Uncharacterized protein</fullName>
    </submittedName>
</protein>
<dbReference type="EMBL" id="AWXR01000022">
    <property type="protein sequence ID" value="ERM82744.1"/>
    <property type="molecule type" value="Genomic_DNA"/>
</dbReference>
<keyword evidence="2" id="KW-1185">Reference proteome</keyword>
<evidence type="ECO:0000313" key="1">
    <source>
        <dbReference type="EMBL" id="ERM82744.1"/>
    </source>
</evidence>
<gene>
    <name evidence="1" type="ORF">P872_04300</name>
</gene>
<organism evidence="1 2">
    <name type="scientific">Rhodonellum psychrophilum GCM71 = DSM 17998</name>
    <dbReference type="NCBI Taxonomy" id="1123057"/>
    <lineage>
        <taxon>Bacteria</taxon>
        <taxon>Pseudomonadati</taxon>
        <taxon>Bacteroidota</taxon>
        <taxon>Cytophagia</taxon>
        <taxon>Cytophagales</taxon>
        <taxon>Cytophagaceae</taxon>
        <taxon>Rhodonellum</taxon>
    </lineage>
</organism>
<reference evidence="1 2" key="1">
    <citation type="journal article" date="2013" name="Genome Announc.">
        <title>Draft Genome Sequence of the Psychrophilic and Alkaliphilic Rhodonellum psychrophilum Strain GCM71T.</title>
        <authorList>
            <person name="Hauptmann A.L."/>
            <person name="Glaring M.A."/>
            <person name="Hallin P.F."/>
            <person name="Prieme A."/>
            <person name="Stougaard P."/>
        </authorList>
    </citation>
    <scope>NUCLEOTIDE SEQUENCE [LARGE SCALE GENOMIC DNA]</scope>
    <source>
        <strain evidence="1 2">GCM71</strain>
    </source>
</reference>